<keyword evidence="5 8" id="KW-0812">Transmembrane</keyword>
<protein>
    <recommendedName>
        <fullName evidence="11">AI-2E family transporter</fullName>
    </recommendedName>
</protein>
<evidence type="ECO:0000256" key="4">
    <source>
        <dbReference type="ARBA" id="ARBA00022475"/>
    </source>
</evidence>
<feature type="transmembrane region" description="Helical" evidence="8">
    <location>
        <begin position="253"/>
        <end position="270"/>
    </location>
</feature>
<dbReference type="GO" id="GO:0005886">
    <property type="term" value="C:plasma membrane"/>
    <property type="evidence" value="ECO:0007669"/>
    <property type="project" value="UniProtKB-SubCell"/>
</dbReference>
<comment type="caution">
    <text evidence="9">The sequence shown here is derived from an EMBL/GenBank/DDBJ whole genome shotgun (WGS) entry which is preliminary data.</text>
</comment>
<sequence>MNKDIVISIKTVVATALMFFGVYLLIRLGPLLLSVVISLLVVLALEPGVKFFKRTKFMNKPVPRSLAVGVTFLVTVVVIILILTVGLPPVVSQSQKLLVNLSGLVTKIPFLQQKESVLKELIPQISSLSGNVLTVTFSIFSNFVTVISVLFISIYMSLDWENIKRRFYSLFTGKTKDEMEKLVEEVEGNIGHWVKGQLLLMIVIGVSTFLGLLILGVNYPLAIGLVAGLFEIVPVLGPVVTAVLAATVGFAESPVKGFAVIGLFVLIQQLENNFLVPKVMQKVSGFSPLVILLALLIGSNFFGIVGAVIAIPITMVLVVIVKHFLRYSNK</sequence>
<keyword evidence="6 8" id="KW-1133">Transmembrane helix</keyword>
<evidence type="ECO:0000313" key="9">
    <source>
        <dbReference type="EMBL" id="OGC57868.1"/>
    </source>
</evidence>
<evidence type="ECO:0000256" key="2">
    <source>
        <dbReference type="ARBA" id="ARBA00009773"/>
    </source>
</evidence>
<keyword evidence="4" id="KW-1003">Cell membrane</keyword>
<keyword evidence="7 8" id="KW-0472">Membrane</keyword>
<evidence type="ECO:0000313" key="10">
    <source>
        <dbReference type="Proteomes" id="UP000177763"/>
    </source>
</evidence>
<feature type="transmembrane region" description="Helical" evidence="8">
    <location>
        <begin position="198"/>
        <end position="217"/>
    </location>
</feature>
<dbReference type="PANTHER" id="PTHR21716">
    <property type="entry name" value="TRANSMEMBRANE PROTEIN"/>
    <property type="match status" value="1"/>
</dbReference>
<dbReference type="InterPro" id="IPR002549">
    <property type="entry name" value="AI-2E-like"/>
</dbReference>
<proteinExistence type="inferred from homology"/>
<organism evidence="9 10">
    <name type="scientific">candidate division WWE3 bacterium RIFCSPLOWO2_12_FULL_36_10</name>
    <dbReference type="NCBI Taxonomy" id="1802630"/>
    <lineage>
        <taxon>Bacteria</taxon>
        <taxon>Katanobacteria</taxon>
    </lineage>
</organism>
<evidence type="ECO:0000256" key="3">
    <source>
        <dbReference type="ARBA" id="ARBA00022448"/>
    </source>
</evidence>
<evidence type="ECO:0000256" key="7">
    <source>
        <dbReference type="ARBA" id="ARBA00023136"/>
    </source>
</evidence>
<gene>
    <name evidence="9" type="ORF">A3H26_03480</name>
</gene>
<dbReference type="PANTHER" id="PTHR21716:SF53">
    <property type="entry name" value="PERMEASE PERM-RELATED"/>
    <property type="match status" value="1"/>
</dbReference>
<feature type="transmembrane region" description="Helical" evidence="8">
    <location>
        <begin position="290"/>
        <end position="321"/>
    </location>
</feature>
<evidence type="ECO:0000256" key="1">
    <source>
        <dbReference type="ARBA" id="ARBA00004651"/>
    </source>
</evidence>
<keyword evidence="3" id="KW-0813">Transport</keyword>
<evidence type="ECO:0000256" key="6">
    <source>
        <dbReference type="ARBA" id="ARBA00022989"/>
    </source>
</evidence>
<feature type="transmembrane region" description="Helical" evidence="8">
    <location>
        <begin position="64"/>
        <end position="87"/>
    </location>
</feature>
<name>A0A1F4VLR9_UNCKA</name>
<evidence type="ECO:0000256" key="5">
    <source>
        <dbReference type="ARBA" id="ARBA00022692"/>
    </source>
</evidence>
<comment type="similarity">
    <text evidence="2">Belongs to the autoinducer-2 exporter (AI-2E) (TC 2.A.86) family.</text>
</comment>
<feature type="transmembrane region" description="Helical" evidence="8">
    <location>
        <begin position="7"/>
        <end position="26"/>
    </location>
</feature>
<feature type="transmembrane region" description="Helical" evidence="8">
    <location>
        <begin position="223"/>
        <end position="246"/>
    </location>
</feature>
<accession>A0A1F4VLR9</accession>
<feature type="transmembrane region" description="Helical" evidence="8">
    <location>
        <begin position="137"/>
        <end position="158"/>
    </location>
</feature>
<dbReference type="GO" id="GO:0055085">
    <property type="term" value="P:transmembrane transport"/>
    <property type="evidence" value="ECO:0007669"/>
    <property type="project" value="TreeGrafter"/>
</dbReference>
<evidence type="ECO:0008006" key="11">
    <source>
        <dbReference type="Google" id="ProtNLM"/>
    </source>
</evidence>
<dbReference type="STRING" id="1802630.A3H26_03480"/>
<dbReference type="Proteomes" id="UP000177763">
    <property type="component" value="Unassembled WGS sequence"/>
</dbReference>
<reference evidence="9 10" key="1">
    <citation type="journal article" date="2016" name="Nat. Commun.">
        <title>Thousands of microbial genomes shed light on interconnected biogeochemical processes in an aquifer system.</title>
        <authorList>
            <person name="Anantharaman K."/>
            <person name="Brown C.T."/>
            <person name="Hug L.A."/>
            <person name="Sharon I."/>
            <person name="Castelle C.J."/>
            <person name="Probst A.J."/>
            <person name="Thomas B.C."/>
            <person name="Singh A."/>
            <person name="Wilkins M.J."/>
            <person name="Karaoz U."/>
            <person name="Brodie E.L."/>
            <person name="Williams K.H."/>
            <person name="Hubbard S.S."/>
            <person name="Banfield J.F."/>
        </authorList>
    </citation>
    <scope>NUCLEOTIDE SEQUENCE [LARGE SCALE GENOMIC DNA]</scope>
</reference>
<feature type="transmembrane region" description="Helical" evidence="8">
    <location>
        <begin position="32"/>
        <end position="52"/>
    </location>
</feature>
<dbReference type="Pfam" id="PF01594">
    <property type="entry name" value="AI-2E_transport"/>
    <property type="match status" value="1"/>
</dbReference>
<comment type="subcellular location">
    <subcellularLocation>
        <location evidence="1">Cell membrane</location>
        <topology evidence="1">Multi-pass membrane protein</topology>
    </subcellularLocation>
</comment>
<dbReference type="AlphaFoldDB" id="A0A1F4VLR9"/>
<evidence type="ECO:0000256" key="8">
    <source>
        <dbReference type="SAM" id="Phobius"/>
    </source>
</evidence>
<dbReference type="EMBL" id="MEVN01000003">
    <property type="protein sequence ID" value="OGC57868.1"/>
    <property type="molecule type" value="Genomic_DNA"/>
</dbReference>